<reference evidence="2" key="1">
    <citation type="submission" date="2022-11" db="UniProtKB">
        <authorList>
            <consortium name="WormBaseParasite"/>
        </authorList>
    </citation>
    <scope>IDENTIFICATION</scope>
</reference>
<protein>
    <submittedName>
        <fullName evidence="2">Uncharacterized protein</fullName>
    </submittedName>
</protein>
<name>A0A915JSV1_ROMCU</name>
<evidence type="ECO:0000313" key="2">
    <source>
        <dbReference type="WBParaSite" id="nRc.2.0.1.t29193-RA"/>
    </source>
</evidence>
<keyword evidence="1" id="KW-1185">Reference proteome</keyword>
<dbReference type="Proteomes" id="UP000887565">
    <property type="component" value="Unplaced"/>
</dbReference>
<dbReference type="WBParaSite" id="nRc.2.0.1.t29193-RA">
    <property type="protein sequence ID" value="nRc.2.0.1.t29193-RA"/>
    <property type="gene ID" value="nRc.2.0.1.g29193"/>
</dbReference>
<organism evidence="1 2">
    <name type="scientific">Romanomermis culicivorax</name>
    <name type="common">Nematode worm</name>
    <dbReference type="NCBI Taxonomy" id="13658"/>
    <lineage>
        <taxon>Eukaryota</taxon>
        <taxon>Metazoa</taxon>
        <taxon>Ecdysozoa</taxon>
        <taxon>Nematoda</taxon>
        <taxon>Enoplea</taxon>
        <taxon>Dorylaimia</taxon>
        <taxon>Mermithida</taxon>
        <taxon>Mermithoidea</taxon>
        <taxon>Mermithidae</taxon>
        <taxon>Romanomermis</taxon>
    </lineage>
</organism>
<evidence type="ECO:0000313" key="1">
    <source>
        <dbReference type="Proteomes" id="UP000887565"/>
    </source>
</evidence>
<accession>A0A915JSV1</accession>
<proteinExistence type="predicted"/>
<sequence length="86" mass="9945">MSLNGEAWLNREGVKTVACCKRAAQRVQINIFFAWKVEILDEIKFCCYSEKDENNETQKNEQRDGCEEIAEVDAIRVNANLHRHCA</sequence>
<dbReference type="AlphaFoldDB" id="A0A915JSV1"/>